<evidence type="ECO:0000256" key="4">
    <source>
        <dbReference type="SAM" id="MobiDB-lite"/>
    </source>
</evidence>
<dbReference type="Pfam" id="PF00400">
    <property type="entry name" value="WD40"/>
    <property type="match status" value="1"/>
</dbReference>
<feature type="compositionally biased region" description="Basic and acidic residues" evidence="4">
    <location>
        <begin position="226"/>
        <end position="235"/>
    </location>
</feature>
<dbReference type="PROSITE" id="PS50082">
    <property type="entry name" value="WD_REPEATS_2"/>
    <property type="match status" value="1"/>
</dbReference>
<keyword evidence="6" id="KW-1185">Reference proteome</keyword>
<dbReference type="SMART" id="SM00320">
    <property type="entry name" value="WD40"/>
    <property type="match status" value="4"/>
</dbReference>
<keyword evidence="2" id="KW-0677">Repeat</keyword>
<evidence type="ECO:0000313" key="5">
    <source>
        <dbReference type="EMBL" id="CAG9323438.1"/>
    </source>
</evidence>
<comment type="caution">
    <text evidence="5">The sequence shown here is derived from an EMBL/GenBank/DDBJ whole genome shotgun (WGS) entry which is preliminary data.</text>
</comment>
<feature type="repeat" description="WD" evidence="3">
    <location>
        <begin position="66"/>
        <end position="107"/>
    </location>
</feature>
<name>A0AAU9JB52_9CILI</name>
<evidence type="ECO:0000256" key="2">
    <source>
        <dbReference type="ARBA" id="ARBA00022737"/>
    </source>
</evidence>
<gene>
    <name evidence="5" type="ORF">BSTOLATCC_MIC34088</name>
</gene>
<organism evidence="5 6">
    <name type="scientific">Blepharisma stoltei</name>
    <dbReference type="NCBI Taxonomy" id="1481888"/>
    <lineage>
        <taxon>Eukaryota</taxon>
        <taxon>Sar</taxon>
        <taxon>Alveolata</taxon>
        <taxon>Ciliophora</taxon>
        <taxon>Postciliodesmatophora</taxon>
        <taxon>Heterotrichea</taxon>
        <taxon>Heterotrichida</taxon>
        <taxon>Blepharismidae</taxon>
        <taxon>Blepharisma</taxon>
    </lineage>
</organism>
<reference evidence="5" key="1">
    <citation type="submission" date="2021-09" db="EMBL/GenBank/DDBJ databases">
        <authorList>
            <consortium name="AG Swart"/>
            <person name="Singh M."/>
            <person name="Singh A."/>
            <person name="Seah K."/>
            <person name="Emmerich C."/>
        </authorList>
    </citation>
    <scope>NUCLEOTIDE SEQUENCE</scope>
    <source>
        <strain evidence="5">ATCC30299</strain>
    </source>
</reference>
<dbReference type="AlphaFoldDB" id="A0AAU9JB52"/>
<sequence>MILTSNSLVKYGLISKESIEILLVDDDSDCIFAYAITHDKAYYATGGSAQKVFLWDIKTMKKVREFKGSDNYIREIIFLPSSNAIAAGNYSGTVYFWDISTGEFVISPLKGEKDQQVVSLGTFQNEENVVIGSESGSIFVYNWRTKTLLATFKAGGEINKIHIAKDQKNMIVATKEGKISFWSLITYNQLFHYDIKQEIAYFQLTADEKYLTYMIIKKEEKYENEKKIEKGKCEEEKEEKEEREEEDLYEDEEADSDADNLFIKKNPLATEVVVAAGPGSGFSYMKYVMDLINNKGKQHKPENDQWIIMPYRINTLHLYSYFNHPNQLKLALEGGGSLFNTNFGENALSFAIKKQFSGCVSAIVSSFGKILKGNSNALNFISEDCIIGLNMLGYPSLTKFYKLIYTPYTGKFVKFVDESLQTPIYYHSKEIYPLESNFVQQRQKRTEGKPVKCMLTSLPLPLTNGSKASTDFLDSLEECPNSAIFTTKLIQDILDHKWENLKFWVLKIIDWHASLAAMSSSASTVLCQSIYFFRGADNNLKPSICLYKATRLWLSLLLILNSLGKLNSMIINDLRNNLIMGISYALLM</sequence>
<dbReference type="Gene3D" id="2.130.10.10">
    <property type="entry name" value="YVTN repeat-like/Quinoprotein amine dehydrogenase"/>
    <property type="match status" value="1"/>
</dbReference>
<dbReference type="PANTHER" id="PTHR19857:SF21">
    <property type="entry name" value="ANAPHASE-PROMOTING COMPLEX SUBUNIT 4 WD40 DOMAIN-CONTAINING PROTEIN"/>
    <property type="match status" value="1"/>
</dbReference>
<evidence type="ECO:0000256" key="1">
    <source>
        <dbReference type="ARBA" id="ARBA00022574"/>
    </source>
</evidence>
<dbReference type="InterPro" id="IPR001680">
    <property type="entry name" value="WD40_rpt"/>
</dbReference>
<evidence type="ECO:0000313" key="6">
    <source>
        <dbReference type="Proteomes" id="UP001162131"/>
    </source>
</evidence>
<evidence type="ECO:0000256" key="3">
    <source>
        <dbReference type="PROSITE-ProRule" id="PRU00221"/>
    </source>
</evidence>
<dbReference type="EMBL" id="CAJZBQ010000034">
    <property type="protein sequence ID" value="CAG9323438.1"/>
    <property type="molecule type" value="Genomic_DNA"/>
</dbReference>
<dbReference type="InterPro" id="IPR051179">
    <property type="entry name" value="WD_repeat_multifunction"/>
</dbReference>
<dbReference type="InterPro" id="IPR015943">
    <property type="entry name" value="WD40/YVTN_repeat-like_dom_sf"/>
</dbReference>
<protein>
    <submittedName>
        <fullName evidence="5">Uncharacterized protein</fullName>
    </submittedName>
</protein>
<dbReference type="InterPro" id="IPR036322">
    <property type="entry name" value="WD40_repeat_dom_sf"/>
</dbReference>
<dbReference type="SUPFAM" id="SSF50978">
    <property type="entry name" value="WD40 repeat-like"/>
    <property type="match status" value="1"/>
</dbReference>
<dbReference type="PANTHER" id="PTHR19857">
    <property type="entry name" value="MITOCHONDRIAL DIVISION PROTEIN 1-RELATED"/>
    <property type="match status" value="1"/>
</dbReference>
<feature type="region of interest" description="Disordered" evidence="4">
    <location>
        <begin position="226"/>
        <end position="254"/>
    </location>
</feature>
<dbReference type="PROSITE" id="PS50294">
    <property type="entry name" value="WD_REPEATS_REGION"/>
    <property type="match status" value="1"/>
</dbReference>
<dbReference type="Proteomes" id="UP001162131">
    <property type="component" value="Unassembled WGS sequence"/>
</dbReference>
<keyword evidence="1 3" id="KW-0853">WD repeat</keyword>
<accession>A0AAU9JB52</accession>
<feature type="compositionally biased region" description="Acidic residues" evidence="4">
    <location>
        <begin position="236"/>
        <end position="254"/>
    </location>
</feature>
<proteinExistence type="predicted"/>